<evidence type="ECO:0000313" key="1">
    <source>
        <dbReference type="EMBL" id="KAL2056028.1"/>
    </source>
</evidence>
<sequence>MLILNVGSDGDEVLLSSGSSYKLPCVGLQKKDKTQTGAINRDRTLSMIREVSQNRSTTSRANCSYSLPMQVSGIEFNCRSMAINKPVNGQPQAYLQLSPALATGNGNRLSPELPTLLQVASHHLDAMVPSR</sequence>
<name>A0ABR4BEW4_9LECA</name>
<proteinExistence type="predicted"/>
<dbReference type="Proteomes" id="UP001590951">
    <property type="component" value="Unassembled WGS sequence"/>
</dbReference>
<keyword evidence="2" id="KW-1185">Reference proteome</keyword>
<reference evidence="1 2" key="1">
    <citation type="submission" date="2024-09" db="EMBL/GenBank/DDBJ databases">
        <title>Rethinking Asexuality: The Enigmatic Case of Functional Sexual Genes in Lepraria (Stereocaulaceae).</title>
        <authorList>
            <person name="Doellman M."/>
            <person name="Sun Y."/>
            <person name="Barcenas-Pena A."/>
            <person name="Lumbsch H.T."/>
            <person name="Grewe F."/>
        </authorList>
    </citation>
    <scope>NUCLEOTIDE SEQUENCE [LARGE SCALE GENOMIC DNA]</scope>
    <source>
        <strain evidence="1 2">Grewe 0041</strain>
    </source>
</reference>
<comment type="caution">
    <text evidence="1">The sequence shown here is derived from an EMBL/GenBank/DDBJ whole genome shotgun (WGS) entry which is preliminary data.</text>
</comment>
<dbReference type="EMBL" id="JBHFEH010000009">
    <property type="protein sequence ID" value="KAL2056028.1"/>
    <property type="molecule type" value="Genomic_DNA"/>
</dbReference>
<evidence type="ECO:0000313" key="2">
    <source>
        <dbReference type="Proteomes" id="UP001590951"/>
    </source>
</evidence>
<gene>
    <name evidence="1" type="ORF">ABVK25_003670</name>
</gene>
<protein>
    <submittedName>
        <fullName evidence="1">Uncharacterized protein</fullName>
    </submittedName>
</protein>
<accession>A0ABR4BEW4</accession>
<organism evidence="1 2">
    <name type="scientific">Lepraria finkii</name>
    <dbReference type="NCBI Taxonomy" id="1340010"/>
    <lineage>
        <taxon>Eukaryota</taxon>
        <taxon>Fungi</taxon>
        <taxon>Dikarya</taxon>
        <taxon>Ascomycota</taxon>
        <taxon>Pezizomycotina</taxon>
        <taxon>Lecanoromycetes</taxon>
        <taxon>OSLEUM clade</taxon>
        <taxon>Lecanoromycetidae</taxon>
        <taxon>Lecanorales</taxon>
        <taxon>Lecanorineae</taxon>
        <taxon>Stereocaulaceae</taxon>
        <taxon>Lepraria</taxon>
    </lineage>
</organism>